<sequence length="148" mass="16890">MDYMGYNRAKLNSRRINKVSKKVMVFIIPSLVKAGPVQTEVRFPYRGKLINSYASCGTSGTTPTTIDIEKCDQEAYDTTPRWESVFHNKITIDANNKSNRTSTEPYSFKPFFENVNEDDHFRVNVVEAGEGVRDITVELVVELDVEEE</sequence>
<accession>A0A9Q4H805</accession>
<gene>
    <name evidence="1" type="ORF">MOC45_03240</name>
</gene>
<dbReference type="Proteomes" id="UP001070352">
    <property type="component" value="Unassembled WGS sequence"/>
</dbReference>
<comment type="caution">
    <text evidence="1">The sequence shown here is derived from an EMBL/GenBank/DDBJ whole genome shotgun (WGS) entry which is preliminary data.</text>
</comment>
<evidence type="ECO:0000313" key="2">
    <source>
        <dbReference type="Proteomes" id="UP001070352"/>
    </source>
</evidence>
<evidence type="ECO:0000313" key="1">
    <source>
        <dbReference type="EMBL" id="MCY8119628.1"/>
    </source>
</evidence>
<proteinExistence type="predicted"/>
<organism evidence="1 2">
    <name type="scientific">Bacillus spizizenii</name>
    <name type="common">Bacillus subtilis subsp. spizizenii</name>
    <dbReference type="NCBI Taxonomy" id="96241"/>
    <lineage>
        <taxon>Bacteria</taxon>
        <taxon>Bacillati</taxon>
        <taxon>Bacillota</taxon>
        <taxon>Bacilli</taxon>
        <taxon>Bacillales</taxon>
        <taxon>Bacillaceae</taxon>
        <taxon>Bacillus</taxon>
    </lineage>
</organism>
<name>A0A9Q4H805_BACSC</name>
<dbReference type="EMBL" id="JALANJ010000003">
    <property type="protein sequence ID" value="MCY8119628.1"/>
    <property type="molecule type" value="Genomic_DNA"/>
</dbReference>
<protein>
    <submittedName>
        <fullName evidence="1">Uncharacterized protein</fullName>
    </submittedName>
</protein>
<dbReference type="AlphaFoldDB" id="A0A9Q4H805"/>
<reference evidence="1" key="1">
    <citation type="submission" date="2022-02" db="EMBL/GenBank/DDBJ databases">
        <title>Crop Bioprotection Bacillus Genome Sequencing.</title>
        <authorList>
            <person name="Dunlap C."/>
        </authorList>
    </citation>
    <scope>NUCLEOTIDE SEQUENCE</scope>
    <source>
        <strain evidence="1">M18B4</strain>
    </source>
</reference>